<dbReference type="RefSeq" id="XP_016444328.1">
    <property type="nucleotide sequence ID" value="XM_016588842.1"/>
</dbReference>
<reference evidence="1 2" key="1">
    <citation type="submission" date="2025-04" db="UniProtKB">
        <authorList>
            <consortium name="RefSeq"/>
        </authorList>
    </citation>
    <scope>IDENTIFICATION</scope>
</reference>
<dbReference type="OMA" id="EEAMFAN"/>
<organism evidence="2">
    <name type="scientific">Nicotiana tabacum</name>
    <name type="common">Common tobacco</name>
    <dbReference type="NCBI Taxonomy" id="4097"/>
    <lineage>
        <taxon>Eukaryota</taxon>
        <taxon>Viridiplantae</taxon>
        <taxon>Streptophyta</taxon>
        <taxon>Embryophyta</taxon>
        <taxon>Tracheophyta</taxon>
        <taxon>Spermatophyta</taxon>
        <taxon>Magnoliopsida</taxon>
        <taxon>eudicotyledons</taxon>
        <taxon>Gunneridae</taxon>
        <taxon>Pentapetalae</taxon>
        <taxon>asterids</taxon>
        <taxon>lamiids</taxon>
        <taxon>Solanales</taxon>
        <taxon>Solanaceae</taxon>
        <taxon>Nicotianoideae</taxon>
        <taxon>Nicotianeae</taxon>
        <taxon>Nicotiana</taxon>
    </lineage>
</organism>
<dbReference type="OrthoDB" id="1326007at2759"/>
<evidence type="ECO:0000313" key="2">
    <source>
        <dbReference type="RefSeq" id="XP_016444329.1"/>
    </source>
</evidence>
<dbReference type="RefSeq" id="XP_016444329.1">
    <property type="nucleotide sequence ID" value="XM_016588843.1"/>
</dbReference>
<dbReference type="KEGG" id="nta:107769610"/>
<dbReference type="AlphaFoldDB" id="A0A1S3XWT3"/>
<name>A0A1S3XWT3_TOBAC</name>
<accession>A0A1S3XWT3</accession>
<sequence length="185" mass="21241">MIFIDEKMWCVVCAELETWRLLARGGKKGASILLLISEVSFATSYASKIYVNLNVDYIISLIQKFATMSAGVQTIERSNVNNIPIEEEMFLNRMNIKELLDYDWSPELEGKSLLGDEKEPEERQSKRLIKKRTKQAADVSLDNLEHSGKDQHVNDVVKNRKRRNIIIDDDEFSDGDTNICKQKSL</sequence>
<proteinExistence type="predicted"/>
<dbReference type="PaxDb" id="4097-A0A1S3XWT3"/>
<gene>
    <name evidence="1 2" type="primary">LOC107769610</name>
</gene>
<evidence type="ECO:0000313" key="1">
    <source>
        <dbReference type="RefSeq" id="XP_016444328.1"/>
    </source>
</evidence>
<protein>
    <submittedName>
        <fullName evidence="1 2">Uncharacterized protein</fullName>
    </submittedName>
</protein>